<keyword evidence="5" id="KW-1185">Reference proteome</keyword>
<keyword evidence="1" id="KW-1133">Transmembrane helix</keyword>
<feature type="transmembrane region" description="Helical" evidence="1">
    <location>
        <begin position="249"/>
        <end position="271"/>
    </location>
</feature>
<dbReference type="EMBL" id="JABTCG010000003">
    <property type="protein sequence ID" value="MBD0851068.1"/>
    <property type="molecule type" value="Genomic_DNA"/>
</dbReference>
<gene>
    <name evidence="4" type="ORF">HPE63_10340</name>
</gene>
<feature type="domain" description="Lnb N-terminal periplasmic" evidence="2">
    <location>
        <begin position="32"/>
        <end position="180"/>
    </location>
</feature>
<feature type="transmembrane region" description="Helical" evidence="1">
    <location>
        <begin position="366"/>
        <end position="384"/>
    </location>
</feature>
<protein>
    <submittedName>
        <fullName evidence="4">DUF4105 domain-containing protein</fullName>
    </submittedName>
</protein>
<feature type="transmembrane region" description="Helical" evidence="1">
    <location>
        <begin position="283"/>
        <end position="303"/>
    </location>
</feature>
<comment type="caution">
    <text evidence="4">The sequence shown here is derived from an EMBL/GenBank/DDBJ whole genome shotgun (WGS) entry which is preliminary data.</text>
</comment>
<feature type="transmembrane region" description="Helical" evidence="1">
    <location>
        <begin position="343"/>
        <end position="360"/>
    </location>
</feature>
<sequence>MGLKRALVFILLLVSRFGISQIPELSPLSKISVLTCGPGNELYSTFGHSAFRVTDPAIGIDVVYNYGVFDFTSDNFYINFTKGKLDYMLARQQFTNFIREYKYDNRWVKEQVLQLSQDQRNTLFQFLENNYLPENRAYPYDFFYNNCATKIWDVLALVYGQKLKFDENYLQEQFTHRELIRQNMPTNSWSAFGIDLALGAIIDDLATPKEHMFLPIYVMKQFNTSKLEANPLTLNEVTLFQPEPLGQKGIFLVTPLFWSLVFLTIVLFITFMDNRNNKRTKGLDFALFFITGLAGILIFYLWFMTDHTATANNFNILWAFPLNLLLAFWVGRKKAIPRWIAKYILMLQGMLLAVVLLWIFKVQIFSPVIIPILLALSARYVYLYRYNRKQIPNSYA</sequence>
<dbReference type="Proteomes" id="UP000598350">
    <property type="component" value="Unassembled WGS sequence"/>
</dbReference>
<evidence type="ECO:0000259" key="3">
    <source>
        <dbReference type="Pfam" id="PF25221"/>
    </source>
</evidence>
<dbReference type="InterPro" id="IPR057436">
    <property type="entry name" value="5TMH_Lnb"/>
</dbReference>
<evidence type="ECO:0000313" key="4">
    <source>
        <dbReference type="EMBL" id="MBD0851068.1"/>
    </source>
</evidence>
<evidence type="ECO:0000313" key="5">
    <source>
        <dbReference type="Proteomes" id="UP000598350"/>
    </source>
</evidence>
<feature type="domain" description="Lnb-like transmembrane" evidence="3">
    <location>
        <begin position="252"/>
        <end position="387"/>
    </location>
</feature>
<accession>A0ABR7VFE4</accession>
<name>A0ABR7VFE4_9FLAO</name>
<dbReference type="Pfam" id="PF25221">
    <property type="entry name" value="5TMH_Lnb"/>
    <property type="match status" value="1"/>
</dbReference>
<proteinExistence type="predicted"/>
<reference evidence="4 5" key="1">
    <citation type="submission" date="2020-05" db="EMBL/GenBank/DDBJ databases">
        <title>The draft genome sequence of Maribacter arenosus CAU 1321.</title>
        <authorList>
            <person name="Mu L."/>
        </authorList>
    </citation>
    <scope>NUCLEOTIDE SEQUENCE [LARGE SCALE GENOMIC DNA]</scope>
    <source>
        <strain evidence="4 5">CAU 1321</strain>
    </source>
</reference>
<evidence type="ECO:0000256" key="1">
    <source>
        <dbReference type="SAM" id="Phobius"/>
    </source>
</evidence>
<keyword evidence="1" id="KW-0472">Membrane</keyword>
<keyword evidence="1" id="KW-0812">Transmembrane</keyword>
<evidence type="ECO:0000259" key="2">
    <source>
        <dbReference type="Pfam" id="PF13387"/>
    </source>
</evidence>
<dbReference type="RefSeq" id="WP_188314187.1">
    <property type="nucleotide sequence ID" value="NZ_JABTCG010000003.1"/>
</dbReference>
<dbReference type="Pfam" id="PF13387">
    <property type="entry name" value="Lnb_N"/>
    <property type="match status" value="1"/>
</dbReference>
<dbReference type="InterPro" id="IPR025178">
    <property type="entry name" value="Lnb_N"/>
</dbReference>
<feature type="transmembrane region" description="Helical" evidence="1">
    <location>
        <begin position="315"/>
        <end position="331"/>
    </location>
</feature>
<organism evidence="4 5">
    <name type="scientific">Maribacter arenosus</name>
    <dbReference type="NCBI Taxonomy" id="1854708"/>
    <lineage>
        <taxon>Bacteria</taxon>
        <taxon>Pseudomonadati</taxon>
        <taxon>Bacteroidota</taxon>
        <taxon>Flavobacteriia</taxon>
        <taxon>Flavobacteriales</taxon>
        <taxon>Flavobacteriaceae</taxon>
        <taxon>Maribacter</taxon>
    </lineage>
</organism>